<dbReference type="Pfam" id="PF00313">
    <property type="entry name" value="CSD"/>
    <property type="match status" value="1"/>
</dbReference>
<accession>A0ABW3B9Y8</accession>
<gene>
    <name evidence="3" type="ORF">ACFQZU_02225</name>
</gene>
<proteinExistence type="predicted"/>
<keyword evidence="4" id="KW-1185">Reference proteome</keyword>
<dbReference type="EMBL" id="JBHTHR010000023">
    <property type="protein sequence ID" value="MFD0800137.1"/>
    <property type="molecule type" value="Genomic_DNA"/>
</dbReference>
<dbReference type="InterPro" id="IPR002059">
    <property type="entry name" value="CSP_DNA-bd"/>
</dbReference>
<organism evidence="3 4">
    <name type="scientific">Streptomonospora algeriensis</name>
    <dbReference type="NCBI Taxonomy" id="995084"/>
    <lineage>
        <taxon>Bacteria</taxon>
        <taxon>Bacillati</taxon>
        <taxon>Actinomycetota</taxon>
        <taxon>Actinomycetes</taxon>
        <taxon>Streptosporangiales</taxon>
        <taxon>Nocardiopsidaceae</taxon>
        <taxon>Streptomonospora</taxon>
    </lineage>
</organism>
<dbReference type="PROSITE" id="PS51857">
    <property type="entry name" value="CSD_2"/>
    <property type="match status" value="1"/>
</dbReference>
<dbReference type="PRINTS" id="PR00050">
    <property type="entry name" value="COLDSHOCK"/>
</dbReference>
<dbReference type="CDD" id="cd04458">
    <property type="entry name" value="CSP_CDS"/>
    <property type="match status" value="1"/>
</dbReference>
<name>A0ABW3B9Y8_9ACTN</name>
<feature type="region of interest" description="Disordered" evidence="1">
    <location>
        <begin position="86"/>
        <end position="110"/>
    </location>
</feature>
<dbReference type="SUPFAM" id="SSF50249">
    <property type="entry name" value="Nucleic acid-binding proteins"/>
    <property type="match status" value="1"/>
</dbReference>
<dbReference type="InterPro" id="IPR012340">
    <property type="entry name" value="NA-bd_OB-fold"/>
</dbReference>
<protein>
    <submittedName>
        <fullName evidence="3">Cold shock domain-containing protein</fullName>
    </submittedName>
</protein>
<reference evidence="4" key="1">
    <citation type="journal article" date="2019" name="Int. J. Syst. Evol. Microbiol.">
        <title>The Global Catalogue of Microorganisms (GCM) 10K type strain sequencing project: providing services to taxonomists for standard genome sequencing and annotation.</title>
        <authorList>
            <consortium name="The Broad Institute Genomics Platform"/>
            <consortium name="The Broad Institute Genome Sequencing Center for Infectious Disease"/>
            <person name="Wu L."/>
            <person name="Ma J."/>
        </authorList>
    </citation>
    <scope>NUCLEOTIDE SEQUENCE [LARGE SCALE GENOMIC DNA]</scope>
    <source>
        <strain evidence="4">CCUG 63369</strain>
    </source>
</reference>
<evidence type="ECO:0000313" key="3">
    <source>
        <dbReference type="EMBL" id="MFD0800137.1"/>
    </source>
</evidence>
<dbReference type="SMART" id="SM00357">
    <property type="entry name" value="CSP"/>
    <property type="match status" value="1"/>
</dbReference>
<dbReference type="Proteomes" id="UP001596956">
    <property type="component" value="Unassembled WGS sequence"/>
</dbReference>
<evidence type="ECO:0000259" key="2">
    <source>
        <dbReference type="PROSITE" id="PS51857"/>
    </source>
</evidence>
<evidence type="ECO:0000313" key="4">
    <source>
        <dbReference type="Proteomes" id="UP001596956"/>
    </source>
</evidence>
<dbReference type="InterPro" id="IPR011129">
    <property type="entry name" value="CSD"/>
</dbReference>
<feature type="domain" description="CSD" evidence="2">
    <location>
        <begin position="15"/>
        <end position="79"/>
    </location>
</feature>
<evidence type="ECO:0000256" key="1">
    <source>
        <dbReference type="SAM" id="MobiDB-lite"/>
    </source>
</evidence>
<comment type="caution">
    <text evidence="3">The sequence shown here is derived from an EMBL/GenBank/DDBJ whole genome shotgun (WGS) entry which is preliminary data.</text>
</comment>
<sequence>MAAVDCEFVCGAGMAILGKILRFDDVRGFGFIAPEDGGEDVFVHVNDFLDDKTAYEPGSLVEFEEIEGERGRKAYAVRLSDSGAAGAERATKAGKPSAAPPSHAEGDGGMCDVLTPEEFRRELVDKFLRDMPELTGAQIVRVTDGVLEISRKYGWIEG</sequence>
<dbReference type="Gene3D" id="2.40.50.140">
    <property type="entry name" value="Nucleic acid-binding proteins"/>
    <property type="match status" value="1"/>
</dbReference>